<organism evidence="1 2">
    <name type="scientific">Funneliformis caledonium</name>
    <dbReference type="NCBI Taxonomy" id="1117310"/>
    <lineage>
        <taxon>Eukaryota</taxon>
        <taxon>Fungi</taxon>
        <taxon>Fungi incertae sedis</taxon>
        <taxon>Mucoromycota</taxon>
        <taxon>Glomeromycotina</taxon>
        <taxon>Glomeromycetes</taxon>
        <taxon>Glomerales</taxon>
        <taxon>Glomeraceae</taxon>
        <taxon>Funneliformis</taxon>
    </lineage>
</organism>
<dbReference type="AlphaFoldDB" id="A0A9N9GFC6"/>
<dbReference type="EMBL" id="CAJVPQ010002466">
    <property type="protein sequence ID" value="CAG8598101.1"/>
    <property type="molecule type" value="Genomic_DNA"/>
</dbReference>
<reference evidence="1" key="1">
    <citation type="submission" date="2021-06" db="EMBL/GenBank/DDBJ databases">
        <authorList>
            <person name="Kallberg Y."/>
            <person name="Tangrot J."/>
            <person name="Rosling A."/>
        </authorList>
    </citation>
    <scope>NUCLEOTIDE SEQUENCE</scope>
    <source>
        <strain evidence="1">UK204</strain>
    </source>
</reference>
<proteinExistence type="predicted"/>
<gene>
    <name evidence="1" type="ORF">FCALED_LOCUS8447</name>
</gene>
<comment type="caution">
    <text evidence="1">The sequence shown here is derived from an EMBL/GenBank/DDBJ whole genome shotgun (WGS) entry which is preliminary data.</text>
</comment>
<keyword evidence="2" id="KW-1185">Reference proteome</keyword>
<evidence type="ECO:0000313" key="1">
    <source>
        <dbReference type="EMBL" id="CAG8598101.1"/>
    </source>
</evidence>
<dbReference type="Proteomes" id="UP000789570">
    <property type="component" value="Unassembled WGS sequence"/>
</dbReference>
<protein>
    <submittedName>
        <fullName evidence="1">17008_t:CDS:1</fullName>
    </submittedName>
</protein>
<name>A0A9N9GFC6_9GLOM</name>
<sequence>MEDSEMADNHVIYFRDRDETLKGKQRKKKYLGEAKEGIISEWNLAWKKMLELAEETVREKEAASLAGRVFSKLQCGACCETESQQEAQIVVVNPPKQD</sequence>
<evidence type="ECO:0000313" key="2">
    <source>
        <dbReference type="Proteomes" id="UP000789570"/>
    </source>
</evidence>
<accession>A0A9N9GFC6</accession>